<comment type="subcellular location">
    <subcellularLocation>
        <location evidence="1">Membrane</location>
        <topology evidence="1">Single-pass type I membrane protein</topology>
    </subcellularLocation>
</comment>
<keyword evidence="2" id="KW-0723">Serine/threonine-protein kinase</keyword>
<dbReference type="SMART" id="SM00181">
    <property type="entry name" value="EGF"/>
    <property type="match status" value="2"/>
</dbReference>
<gene>
    <name evidence="17" type="primary">WAK2</name>
    <name evidence="17" type="ORF">QJS10_CPB18g01686</name>
</gene>
<feature type="domain" description="Protein kinase" evidence="16">
    <location>
        <begin position="406"/>
        <end position="692"/>
    </location>
</feature>
<reference evidence="17" key="1">
    <citation type="journal article" date="2023" name="Nat. Commun.">
        <title>Diploid and tetraploid genomes of Acorus and the evolution of monocots.</title>
        <authorList>
            <person name="Ma L."/>
            <person name="Liu K.W."/>
            <person name="Li Z."/>
            <person name="Hsiao Y.Y."/>
            <person name="Qi Y."/>
            <person name="Fu T."/>
            <person name="Tang G.D."/>
            <person name="Zhang D."/>
            <person name="Sun W.H."/>
            <person name="Liu D.K."/>
            <person name="Li Y."/>
            <person name="Chen G.Z."/>
            <person name="Liu X.D."/>
            <person name="Liao X.Y."/>
            <person name="Jiang Y.T."/>
            <person name="Yu X."/>
            <person name="Hao Y."/>
            <person name="Huang J."/>
            <person name="Zhao X.W."/>
            <person name="Ke S."/>
            <person name="Chen Y.Y."/>
            <person name="Wu W.L."/>
            <person name="Hsu J.L."/>
            <person name="Lin Y.F."/>
            <person name="Huang M.D."/>
            <person name="Li C.Y."/>
            <person name="Huang L."/>
            <person name="Wang Z.W."/>
            <person name="Zhao X."/>
            <person name="Zhong W.Y."/>
            <person name="Peng D.H."/>
            <person name="Ahmad S."/>
            <person name="Lan S."/>
            <person name="Zhang J.S."/>
            <person name="Tsai W.C."/>
            <person name="Van de Peer Y."/>
            <person name="Liu Z.J."/>
        </authorList>
    </citation>
    <scope>NUCLEOTIDE SEQUENCE</scope>
    <source>
        <strain evidence="17">CP</strain>
    </source>
</reference>
<feature type="chain" id="PRO_5043776455" evidence="15">
    <location>
        <begin position="20"/>
        <end position="725"/>
    </location>
</feature>
<dbReference type="PANTHER" id="PTHR27005:SF479">
    <property type="entry name" value="OS06G0706600 PROTEIN"/>
    <property type="match status" value="1"/>
</dbReference>
<organism evidence="17 18">
    <name type="scientific">Acorus calamus</name>
    <name type="common">Sweet flag</name>
    <dbReference type="NCBI Taxonomy" id="4465"/>
    <lineage>
        <taxon>Eukaryota</taxon>
        <taxon>Viridiplantae</taxon>
        <taxon>Streptophyta</taxon>
        <taxon>Embryophyta</taxon>
        <taxon>Tracheophyta</taxon>
        <taxon>Spermatophyta</taxon>
        <taxon>Magnoliopsida</taxon>
        <taxon>Liliopsida</taxon>
        <taxon>Acoraceae</taxon>
        <taxon>Acorus</taxon>
    </lineage>
</organism>
<dbReference type="FunFam" id="2.10.25.10:FF:000005">
    <property type="entry name" value="Fibrillin 2"/>
    <property type="match status" value="1"/>
</dbReference>
<dbReference type="PROSITE" id="PS00108">
    <property type="entry name" value="PROTEIN_KINASE_ST"/>
    <property type="match status" value="1"/>
</dbReference>
<dbReference type="FunFam" id="3.30.200.20:FF:000337">
    <property type="entry name" value="Wall-associated receptor kinase 3"/>
    <property type="match status" value="1"/>
</dbReference>
<dbReference type="Pfam" id="PF07645">
    <property type="entry name" value="EGF_CA"/>
    <property type="match status" value="1"/>
</dbReference>
<keyword evidence="10 14" id="KW-1133">Transmembrane helix</keyword>
<accession>A0AAV9CRB4</accession>
<keyword evidence="7" id="KW-0677">Repeat</keyword>
<keyword evidence="4" id="KW-0808">Transferase</keyword>
<dbReference type="GO" id="GO:0005509">
    <property type="term" value="F:calcium ion binding"/>
    <property type="evidence" value="ECO:0007669"/>
    <property type="project" value="InterPro"/>
</dbReference>
<dbReference type="Gene3D" id="2.10.25.10">
    <property type="entry name" value="Laminin"/>
    <property type="match status" value="1"/>
</dbReference>
<evidence type="ECO:0000256" key="14">
    <source>
        <dbReference type="SAM" id="Phobius"/>
    </source>
</evidence>
<dbReference type="PANTHER" id="PTHR27005">
    <property type="entry name" value="WALL-ASSOCIATED RECEPTOR KINASE-LIKE 21"/>
    <property type="match status" value="1"/>
</dbReference>
<evidence type="ECO:0000313" key="17">
    <source>
        <dbReference type="EMBL" id="KAK1290763.1"/>
    </source>
</evidence>
<keyword evidence="17" id="KW-0675">Receptor</keyword>
<keyword evidence="6 15" id="KW-0732">Signal</keyword>
<dbReference type="Gene3D" id="3.30.200.20">
    <property type="entry name" value="Phosphorylase Kinase, domain 1"/>
    <property type="match status" value="1"/>
</dbReference>
<dbReference type="GO" id="GO:0007166">
    <property type="term" value="P:cell surface receptor signaling pathway"/>
    <property type="evidence" value="ECO:0007669"/>
    <property type="project" value="InterPro"/>
</dbReference>
<evidence type="ECO:0000256" key="12">
    <source>
        <dbReference type="ARBA" id="ARBA00023157"/>
    </source>
</evidence>
<protein>
    <submittedName>
        <fullName evidence="17">Wall-associated receptor kinase 2</fullName>
    </submittedName>
</protein>
<keyword evidence="18" id="KW-1185">Reference proteome</keyword>
<evidence type="ECO:0000256" key="5">
    <source>
        <dbReference type="ARBA" id="ARBA00022692"/>
    </source>
</evidence>
<dbReference type="InterPro" id="IPR025287">
    <property type="entry name" value="WAK_GUB"/>
</dbReference>
<dbReference type="GO" id="GO:0005524">
    <property type="term" value="F:ATP binding"/>
    <property type="evidence" value="ECO:0007669"/>
    <property type="project" value="UniProtKB-KW"/>
</dbReference>
<dbReference type="InterPro" id="IPR000742">
    <property type="entry name" value="EGF"/>
</dbReference>
<evidence type="ECO:0000256" key="4">
    <source>
        <dbReference type="ARBA" id="ARBA00022679"/>
    </source>
</evidence>
<name>A0AAV9CRB4_ACOCL</name>
<dbReference type="CDD" id="cd00054">
    <property type="entry name" value="EGF_CA"/>
    <property type="match status" value="1"/>
</dbReference>
<dbReference type="Gene3D" id="1.10.510.10">
    <property type="entry name" value="Transferase(Phosphotransferase) domain 1"/>
    <property type="match status" value="1"/>
</dbReference>
<dbReference type="SMART" id="SM00179">
    <property type="entry name" value="EGF_CA"/>
    <property type="match status" value="1"/>
</dbReference>
<evidence type="ECO:0000259" key="16">
    <source>
        <dbReference type="PROSITE" id="PS50011"/>
    </source>
</evidence>
<evidence type="ECO:0000256" key="3">
    <source>
        <dbReference type="ARBA" id="ARBA00022536"/>
    </source>
</evidence>
<evidence type="ECO:0000256" key="8">
    <source>
        <dbReference type="ARBA" id="ARBA00022741"/>
    </source>
</evidence>
<dbReference type="InterPro" id="IPR011009">
    <property type="entry name" value="Kinase-like_dom_sf"/>
</dbReference>
<dbReference type="GO" id="GO:0030247">
    <property type="term" value="F:polysaccharide binding"/>
    <property type="evidence" value="ECO:0007669"/>
    <property type="project" value="InterPro"/>
</dbReference>
<dbReference type="SMART" id="SM00220">
    <property type="entry name" value="S_TKc"/>
    <property type="match status" value="1"/>
</dbReference>
<dbReference type="SUPFAM" id="SSF56112">
    <property type="entry name" value="Protein kinase-like (PK-like)"/>
    <property type="match status" value="1"/>
</dbReference>
<dbReference type="InterPro" id="IPR018097">
    <property type="entry name" value="EGF_Ca-bd_CS"/>
</dbReference>
<keyword evidence="11 14" id="KW-0472">Membrane</keyword>
<dbReference type="SUPFAM" id="SSF57196">
    <property type="entry name" value="EGF/Laminin"/>
    <property type="match status" value="1"/>
</dbReference>
<dbReference type="Pfam" id="PF00069">
    <property type="entry name" value="Pkinase"/>
    <property type="match status" value="1"/>
</dbReference>
<dbReference type="GO" id="GO:0004674">
    <property type="term" value="F:protein serine/threonine kinase activity"/>
    <property type="evidence" value="ECO:0007669"/>
    <property type="project" value="UniProtKB-KW"/>
</dbReference>
<evidence type="ECO:0000256" key="9">
    <source>
        <dbReference type="ARBA" id="ARBA00022840"/>
    </source>
</evidence>
<dbReference type="InterPro" id="IPR049883">
    <property type="entry name" value="NOTCH1_EGF-like"/>
</dbReference>
<keyword evidence="13" id="KW-0325">Glycoprotein</keyword>
<dbReference type="InterPro" id="IPR008271">
    <property type="entry name" value="Ser/Thr_kinase_AS"/>
</dbReference>
<dbReference type="Pfam" id="PF13947">
    <property type="entry name" value="GUB_WAK_bind"/>
    <property type="match status" value="1"/>
</dbReference>
<proteinExistence type="predicted"/>
<dbReference type="AlphaFoldDB" id="A0AAV9CRB4"/>
<evidence type="ECO:0000313" key="18">
    <source>
        <dbReference type="Proteomes" id="UP001180020"/>
    </source>
</evidence>
<keyword evidence="17" id="KW-0418">Kinase</keyword>
<comment type="caution">
    <text evidence="17">The sequence shown here is derived from an EMBL/GenBank/DDBJ whole genome shotgun (WGS) entry which is preliminary data.</text>
</comment>
<dbReference type="InterPro" id="IPR000719">
    <property type="entry name" value="Prot_kinase_dom"/>
</dbReference>
<reference evidence="17" key="2">
    <citation type="submission" date="2023-06" db="EMBL/GenBank/DDBJ databases">
        <authorList>
            <person name="Ma L."/>
            <person name="Liu K.-W."/>
            <person name="Li Z."/>
            <person name="Hsiao Y.-Y."/>
            <person name="Qi Y."/>
            <person name="Fu T."/>
            <person name="Tang G."/>
            <person name="Zhang D."/>
            <person name="Sun W.-H."/>
            <person name="Liu D.-K."/>
            <person name="Li Y."/>
            <person name="Chen G.-Z."/>
            <person name="Liu X.-D."/>
            <person name="Liao X.-Y."/>
            <person name="Jiang Y.-T."/>
            <person name="Yu X."/>
            <person name="Hao Y."/>
            <person name="Huang J."/>
            <person name="Zhao X.-W."/>
            <person name="Ke S."/>
            <person name="Chen Y.-Y."/>
            <person name="Wu W.-L."/>
            <person name="Hsu J.-L."/>
            <person name="Lin Y.-F."/>
            <person name="Huang M.-D."/>
            <person name="Li C.-Y."/>
            <person name="Huang L."/>
            <person name="Wang Z.-W."/>
            <person name="Zhao X."/>
            <person name="Zhong W.-Y."/>
            <person name="Peng D.-H."/>
            <person name="Ahmad S."/>
            <person name="Lan S."/>
            <person name="Zhang J.-S."/>
            <person name="Tsai W.-C."/>
            <person name="Van De Peer Y."/>
            <person name="Liu Z.-J."/>
        </authorList>
    </citation>
    <scope>NUCLEOTIDE SEQUENCE</scope>
    <source>
        <strain evidence="17">CP</strain>
        <tissue evidence="17">Leaves</tissue>
    </source>
</reference>
<evidence type="ECO:0000256" key="10">
    <source>
        <dbReference type="ARBA" id="ARBA00022989"/>
    </source>
</evidence>
<feature type="transmembrane region" description="Helical" evidence="14">
    <location>
        <begin position="334"/>
        <end position="358"/>
    </location>
</feature>
<dbReference type="GO" id="GO:0005886">
    <property type="term" value="C:plasma membrane"/>
    <property type="evidence" value="ECO:0007669"/>
    <property type="project" value="TreeGrafter"/>
</dbReference>
<evidence type="ECO:0000256" key="7">
    <source>
        <dbReference type="ARBA" id="ARBA00022737"/>
    </source>
</evidence>
<dbReference type="Proteomes" id="UP001180020">
    <property type="component" value="Unassembled WGS sequence"/>
</dbReference>
<dbReference type="PROSITE" id="PS50011">
    <property type="entry name" value="PROTEIN_KINASE_DOM"/>
    <property type="match status" value="1"/>
</dbReference>
<evidence type="ECO:0000256" key="11">
    <source>
        <dbReference type="ARBA" id="ARBA00023136"/>
    </source>
</evidence>
<dbReference type="FunFam" id="1.10.510.10:FF:000084">
    <property type="entry name" value="Wall-associated receptor kinase 2"/>
    <property type="match status" value="1"/>
</dbReference>
<keyword evidence="9" id="KW-0067">ATP-binding</keyword>
<evidence type="ECO:0000256" key="6">
    <source>
        <dbReference type="ARBA" id="ARBA00022729"/>
    </source>
</evidence>
<feature type="signal peptide" evidence="15">
    <location>
        <begin position="1"/>
        <end position="19"/>
    </location>
</feature>
<keyword evidence="3" id="KW-0245">EGF-like domain</keyword>
<dbReference type="InterPro" id="IPR045274">
    <property type="entry name" value="WAK-like"/>
</dbReference>
<evidence type="ECO:0000256" key="1">
    <source>
        <dbReference type="ARBA" id="ARBA00004479"/>
    </source>
</evidence>
<keyword evidence="5 14" id="KW-0812">Transmembrane</keyword>
<sequence length="725" mass="80523">MMVLGVSLLQFLLVTLVASQAMPGCQDKCGNFSIPYPFGIGEGCFREGFDLDCNRTEDGQFLPYLGGTDIYSRYMSFSAGEMGVTQYIAQHCYNKSDHTRTGYSLWGGPYTFSSTQNTFTVLGCDTDATIRKRGNLTEFLTGCYSVCENPNMVSNGSCNGIGCCQTSIPKGLKDFVIQIDSYNNYSGVIGFSPCSYAFLADRNWFTFHGLSDFSGEFYDKHNGEAPLVLEWAIGNQTCEEAQRAPNSDYACVSKNSYCYDSNNAPGYRCNCSSGYEGNPYLEGGCQDIDECKDKVAFPCSGICTNKQGSYNCECPKGKHSVDPKVYECKSQFPIVPVAVGIGIPLLLILIGSWIYLGIQTRELNVLKEKYYQKNGGKHLEQLLAANPNVAFKIFSKEELLMATDKFDEKNILGQGGQGMVFKGVLSDNRVVAIKKSIVSDDDEMQNKQFANEIFILSQINHKNVVKLLGYCAEVEIPMLVYEYISNGSLFNLIHREGRLCLSECLRIATEAASALAYLHWDAFPPILHGDVKSSNILLDENLMTKVSDFGTSKLTPKDTDQFATFVQGTRGYLDPEYFQRGILTDRSDVYSFGVILLELLARKTAVFRQGNKEINLANVVLSSMKEDRLVDVLDHQVVNEGRMDLIIEVCKLAKRCVNVAGEERPTMKEVAMELAGLTVFYNQTVVQNHPWVINNPEETKTLRDGESSDCYTSESRAVLSIDAGR</sequence>
<dbReference type="Pfam" id="PF08488">
    <property type="entry name" value="WAK"/>
    <property type="match status" value="1"/>
</dbReference>
<dbReference type="PROSITE" id="PS01187">
    <property type="entry name" value="EGF_CA"/>
    <property type="match status" value="1"/>
</dbReference>
<evidence type="ECO:0000256" key="2">
    <source>
        <dbReference type="ARBA" id="ARBA00022527"/>
    </source>
</evidence>
<keyword evidence="8" id="KW-0547">Nucleotide-binding</keyword>
<dbReference type="InterPro" id="IPR001881">
    <property type="entry name" value="EGF-like_Ca-bd_dom"/>
</dbReference>
<evidence type="ECO:0000256" key="13">
    <source>
        <dbReference type="ARBA" id="ARBA00023180"/>
    </source>
</evidence>
<dbReference type="InterPro" id="IPR013695">
    <property type="entry name" value="WAK"/>
</dbReference>
<keyword evidence="12" id="KW-1015">Disulfide bond</keyword>
<evidence type="ECO:0000256" key="15">
    <source>
        <dbReference type="SAM" id="SignalP"/>
    </source>
</evidence>
<dbReference type="EMBL" id="JAUJYO010000018">
    <property type="protein sequence ID" value="KAK1290763.1"/>
    <property type="molecule type" value="Genomic_DNA"/>
</dbReference>